<gene>
    <name evidence="1" type="ORF">FBU59_004833</name>
</gene>
<dbReference type="EMBL" id="JANBPW010003611">
    <property type="protein sequence ID" value="KAJ1937175.1"/>
    <property type="molecule type" value="Genomic_DNA"/>
</dbReference>
<sequence length="67" mass="6998">MSYPGPSDIYYNTPCAYQAPQYCNVQSTAKHANAYGTQNHHPSSGSTLASSSPGDTAAIAAYQQGVV</sequence>
<proteinExistence type="predicted"/>
<comment type="caution">
    <text evidence="1">The sequence shown here is derived from an EMBL/GenBank/DDBJ whole genome shotgun (WGS) entry which is preliminary data.</text>
</comment>
<dbReference type="Proteomes" id="UP001150603">
    <property type="component" value="Unassembled WGS sequence"/>
</dbReference>
<name>A0ACC1J4J3_9FUNG</name>
<evidence type="ECO:0000313" key="1">
    <source>
        <dbReference type="EMBL" id="KAJ1937175.1"/>
    </source>
</evidence>
<protein>
    <submittedName>
        <fullName evidence="1">Uncharacterized protein</fullName>
    </submittedName>
</protein>
<evidence type="ECO:0000313" key="2">
    <source>
        <dbReference type="Proteomes" id="UP001150603"/>
    </source>
</evidence>
<accession>A0ACC1J4J3</accession>
<organism evidence="1 2">
    <name type="scientific">Linderina macrospora</name>
    <dbReference type="NCBI Taxonomy" id="4868"/>
    <lineage>
        <taxon>Eukaryota</taxon>
        <taxon>Fungi</taxon>
        <taxon>Fungi incertae sedis</taxon>
        <taxon>Zoopagomycota</taxon>
        <taxon>Kickxellomycotina</taxon>
        <taxon>Kickxellomycetes</taxon>
        <taxon>Kickxellales</taxon>
        <taxon>Kickxellaceae</taxon>
        <taxon>Linderina</taxon>
    </lineage>
</organism>
<keyword evidence="2" id="KW-1185">Reference proteome</keyword>
<reference evidence="1" key="1">
    <citation type="submission" date="2022-07" db="EMBL/GenBank/DDBJ databases">
        <title>Phylogenomic reconstructions and comparative analyses of Kickxellomycotina fungi.</title>
        <authorList>
            <person name="Reynolds N.K."/>
            <person name="Stajich J.E."/>
            <person name="Barry K."/>
            <person name="Grigoriev I.V."/>
            <person name="Crous P."/>
            <person name="Smith M.E."/>
        </authorList>
    </citation>
    <scope>NUCLEOTIDE SEQUENCE</scope>
    <source>
        <strain evidence="1">NRRL 5244</strain>
    </source>
</reference>